<evidence type="ECO:0000313" key="2">
    <source>
        <dbReference type="Proteomes" id="UP001144673"/>
    </source>
</evidence>
<evidence type="ECO:0000313" key="1">
    <source>
        <dbReference type="EMBL" id="KAJ4149964.1"/>
    </source>
</evidence>
<dbReference type="GeneID" id="80897895"/>
<keyword evidence="2" id="KW-1185">Reference proteome</keyword>
<gene>
    <name evidence="1" type="ORF">LMH87_010736</name>
</gene>
<sequence>MKLKGKKKISVRSDGAEMKYPNCKQECAVSRMQYYGANDNLRLAREDLSTSIRVDTREIDRPQKIGNFLSLTRTRQ</sequence>
<proteinExistence type="predicted"/>
<protein>
    <submittedName>
        <fullName evidence="1">Uncharacterized protein</fullName>
    </submittedName>
</protein>
<comment type="caution">
    <text evidence="1">The sequence shown here is derived from an EMBL/GenBank/DDBJ whole genome shotgun (WGS) entry which is preliminary data.</text>
</comment>
<dbReference type="EMBL" id="JAJHUN010000009">
    <property type="protein sequence ID" value="KAJ4149964.1"/>
    <property type="molecule type" value="Genomic_DNA"/>
</dbReference>
<dbReference type="Proteomes" id="UP001144673">
    <property type="component" value="Chromosome 4"/>
</dbReference>
<accession>A0A9W8Q8M0</accession>
<dbReference type="AlphaFoldDB" id="A0A9W8Q8M0"/>
<name>A0A9W8Q8M0_AKAMU</name>
<organism evidence="1 2">
    <name type="scientific">Akanthomyces muscarius</name>
    <name type="common">Entomopathogenic fungus</name>
    <name type="synonym">Lecanicillium muscarium</name>
    <dbReference type="NCBI Taxonomy" id="2231603"/>
    <lineage>
        <taxon>Eukaryota</taxon>
        <taxon>Fungi</taxon>
        <taxon>Dikarya</taxon>
        <taxon>Ascomycota</taxon>
        <taxon>Pezizomycotina</taxon>
        <taxon>Sordariomycetes</taxon>
        <taxon>Hypocreomycetidae</taxon>
        <taxon>Hypocreales</taxon>
        <taxon>Cordycipitaceae</taxon>
        <taxon>Akanthomyces</taxon>
    </lineage>
</organism>
<reference evidence="1" key="1">
    <citation type="journal article" date="2023" name="Access Microbiol">
        <title>De-novo genome assembly for Akanthomyces muscarius, a biocontrol agent of insect agricultural pests.</title>
        <authorList>
            <person name="Erdos Z."/>
            <person name="Studholme D.J."/>
            <person name="Raymond B."/>
            <person name="Sharma M."/>
        </authorList>
    </citation>
    <scope>NUCLEOTIDE SEQUENCE</scope>
    <source>
        <strain evidence="1">Ve6</strain>
    </source>
</reference>
<dbReference type="RefSeq" id="XP_056051678.1">
    <property type="nucleotide sequence ID" value="XM_056199761.1"/>
</dbReference>
<dbReference type="KEGG" id="amus:LMH87_010736"/>